<gene>
    <name evidence="1" type="ORF">CAMP_LOCUS9799</name>
</gene>
<protein>
    <submittedName>
        <fullName evidence="1">Uncharacterized protein</fullName>
    </submittedName>
</protein>
<evidence type="ECO:0000313" key="2">
    <source>
        <dbReference type="Proteomes" id="UP001152747"/>
    </source>
</evidence>
<dbReference type="Proteomes" id="UP001152747">
    <property type="component" value="Unassembled WGS sequence"/>
</dbReference>
<dbReference type="EMBL" id="CANHGI010000004">
    <property type="protein sequence ID" value="CAI5447162.1"/>
    <property type="molecule type" value="Genomic_DNA"/>
</dbReference>
<dbReference type="AlphaFoldDB" id="A0A9P1IPS7"/>
<comment type="caution">
    <text evidence="1">The sequence shown here is derived from an EMBL/GenBank/DDBJ whole genome shotgun (WGS) entry which is preliminary data.</text>
</comment>
<proteinExistence type="predicted"/>
<evidence type="ECO:0000313" key="1">
    <source>
        <dbReference type="EMBL" id="CAI5447162.1"/>
    </source>
</evidence>
<reference evidence="1" key="1">
    <citation type="submission" date="2022-11" db="EMBL/GenBank/DDBJ databases">
        <authorList>
            <person name="Kikuchi T."/>
        </authorList>
    </citation>
    <scope>NUCLEOTIDE SEQUENCE</scope>
    <source>
        <strain evidence="1">PS1010</strain>
    </source>
</reference>
<organism evidence="1 2">
    <name type="scientific">Caenorhabditis angaria</name>
    <dbReference type="NCBI Taxonomy" id="860376"/>
    <lineage>
        <taxon>Eukaryota</taxon>
        <taxon>Metazoa</taxon>
        <taxon>Ecdysozoa</taxon>
        <taxon>Nematoda</taxon>
        <taxon>Chromadorea</taxon>
        <taxon>Rhabditida</taxon>
        <taxon>Rhabditina</taxon>
        <taxon>Rhabditomorpha</taxon>
        <taxon>Rhabditoidea</taxon>
        <taxon>Rhabditidae</taxon>
        <taxon>Peloderinae</taxon>
        <taxon>Caenorhabditis</taxon>
    </lineage>
</organism>
<name>A0A9P1IPS7_9PELO</name>
<keyword evidence="2" id="KW-1185">Reference proteome</keyword>
<accession>A0A9P1IPS7</accession>
<sequence>MVNLTAEDELQNIYENLITAFENVQMVKKAENWKDERILELEAENKKLNDWIRDEKLKKIERILKIDYNDLIDTLSSNLNRFASKFSQITPKMF</sequence>